<proteinExistence type="predicted"/>
<evidence type="ECO:0000313" key="8">
    <source>
        <dbReference type="EMBL" id="TCP22603.1"/>
    </source>
</evidence>
<reference evidence="8 9" key="1">
    <citation type="submission" date="2019-03" db="EMBL/GenBank/DDBJ databases">
        <title>Genomic Encyclopedia of Type Strains, Phase IV (KMG-IV): sequencing the most valuable type-strain genomes for metagenomic binning, comparative biology and taxonomic classification.</title>
        <authorList>
            <person name="Goeker M."/>
        </authorList>
    </citation>
    <scope>NUCLEOTIDE SEQUENCE [LARGE SCALE GENOMIC DNA]</scope>
    <source>
        <strain evidence="8 9">DSM 14836</strain>
    </source>
</reference>
<keyword evidence="5 6" id="KW-0472">Membrane</keyword>
<dbReference type="RefSeq" id="WP_132795805.1">
    <property type="nucleotide sequence ID" value="NZ_SLXM01000011.1"/>
</dbReference>
<keyword evidence="9" id="KW-1185">Reference proteome</keyword>
<name>A0A4R2NLU1_9FLAO</name>
<keyword evidence="4 6" id="KW-1133">Transmembrane helix</keyword>
<evidence type="ECO:0000256" key="4">
    <source>
        <dbReference type="ARBA" id="ARBA00022989"/>
    </source>
</evidence>
<keyword evidence="3 6" id="KW-0812">Transmembrane</keyword>
<feature type="transmembrane region" description="Helical" evidence="6">
    <location>
        <begin position="37"/>
        <end position="53"/>
    </location>
</feature>
<comment type="caution">
    <text evidence="8">The sequence shown here is derived from an EMBL/GenBank/DDBJ whole genome shotgun (WGS) entry which is preliminary data.</text>
</comment>
<dbReference type="InterPro" id="IPR051791">
    <property type="entry name" value="Pra-immunoreactive"/>
</dbReference>
<dbReference type="OrthoDB" id="762068at2"/>
<dbReference type="Pfam" id="PF06271">
    <property type="entry name" value="RDD"/>
    <property type="match status" value="1"/>
</dbReference>
<organism evidence="8 9">
    <name type="scientific">Tenacibaculum skagerrakense</name>
    <dbReference type="NCBI Taxonomy" id="186571"/>
    <lineage>
        <taxon>Bacteria</taxon>
        <taxon>Pseudomonadati</taxon>
        <taxon>Bacteroidota</taxon>
        <taxon>Flavobacteriia</taxon>
        <taxon>Flavobacteriales</taxon>
        <taxon>Flavobacteriaceae</taxon>
        <taxon>Tenacibaculum</taxon>
    </lineage>
</organism>
<sequence>MKEITKGTRFVNYIIDHLIIIILFSIISILLTSSSELMYFLIYIFYYLLLEFLNNGQTIGKLVTKTRVVNLTNEKPTFRRILWRTLLRLNPFDIMSYLVGQEGHDSISKTKLINV</sequence>
<dbReference type="EMBL" id="SLXM01000011">
    <property type="protein sequence ID" value="TCP22603.1"/>
    <property type="molecule type" value="Genomic_DNA"/>
</dbReference>
<dbReference type="AlphaFoldDB" id="A0A4R2NLU1"/>
<evidence type="ECO:0000256" key="1">
    <source>
        <dbReference type="ARBA" id="ARBA00004651"/>
    </source>
</evidence>
<evidence type="ECO:0000256" key="3">
    <source>
        <dbReference type="ARBA" id="ARBA00022692"/>
    </source>
</evidence>
<accession>A0A4R2NLU1</accession>
<evidence type="ECO:0000256" key="5">
    <source>
        <dbReference type="ARBA" id="ARBA00023136"/>
    </source>
</evidence>
<dbReference type="Proteomes" id="UP000294564">
    <property type="component" value="Unassembled WGS sequence"/>
</dbReference>
<keyword evidence="2" id="KW-1003">Cell membrane</keyword>
<dbReference type="GO" id="GO:0005886">
    <property type="term" value="C:plasma membrane"/>
    <property type="evidence" value="ECO:0007669"/>
    <property type="project" value="UniProtKB-SubCell"/>
</dbReference>
<dbReference type="PANTHER" id="PTHR36115">
    <property type="entry name" value="PROLINE-RICH ANTIGEN HOMOLOG-RELATED"/>
    <property type="match status" value="1"/>
</dbReference>
<gene>
    <name evidence="8" type="ORF">EV195_11131</name>
</gene>
<comment type="subcellular location">
    <subcellularLocation>
        <location evidence="1">Cell membrane</location>
        <topology evidence="1">Multi-pass membrane protein</topology>
    </subcellularLocation>
</comment>
<dbReference type="InterPro" id="IPR010432">
    <property type="entry name" value="RDD"/>
</dbReference>
<evidence type="ECO:0000256" key="6">
    <source>
        <dbReference type="SAM" id="Phobius"/>
    </source>
</evidence>
<evidence type="ECO:0000259" key="7">
    <source>
        <dbReference type="Pfam" id="PF06271"/>
    </source>
</evidence>
<feature type="transmembrane region" description="Helical" evidence="6">
    <location>
        <begin position="12"/>
        <end position="31"/>
    </location>
</feature>
<feature type="domain" description="RDD" evidence="7">
    <location>
        <begin position="7"/>
        <end position="91"/>
    </location>
</feature>
<evidence type="ECO:0000256" key="2">
    <source>
        <dbReference type="ARBA" id="ARBA00022475"/>
    </source>
</evidence>
<evidence type="ECO:0000313" key="9">
    <source>
        <dbReference type="Proteomes" id="UP000294564"/>
    </source>
</evidence>
<protein>
    <submittedName>
        <fullName evidence="8">RDD family protein</fullName>
    </submittedName>
</protein>